<dbReference type="PANTHER" id="PTHR12323">
    <property type="entry name" value="SR-RELATED CTD ASSOCIATED FACTOR 6"/>
    <property type="match status" value="1"/>
</dbReference>
<dbReference type="GO" id="GO:0006874">
    <property type="term" value="P:intracellular calcium ion homeostasis"/>
    <property type="evidence" value="ECO:0007669"/>
    <property type="project" value="TreeGrafter"/>
</dbReference>
<dbReference type="InterPro" id="IPR035967">
    <property type="entry name" value="SWAP/Surp_sf"/>
</dbReference>
<evidence type="ECO:0000259" key="3">
    <source>
        <dbReference type="PROSITE" id="PS50128"/>
    </source>
</evidence>
<feature type="domain" description="SURP motif" evidence="3">
    <location>
        <begin position="16"/>
        <end position="58"/>
    </location>
</feature>
<name>A0A1W0WVU6_HYPEX</name>
<organism evidence="4 5">
    <name type="scientific">Hypsibius exemplaris</name>
    <name type="common">Freshwater tardigrade</name>
    <dbReference type="NCBI Taxonomy" id="2072580"/>
    <lineage>
        <taxon>Eukaryota</taxon>
        <taxon>Metazoa</taxon>
        <taxon>Ecdysozoa</taxon>
        <taxon>Tardigrada</taxon>
        <taxon>Eutardigrada</taxon>
        <taxon>Parachela</taxon>
        <taxon>Hypsibioidea</taxon>
        <taxon>Hypsibiidae</taxon>
        <taxon>Hypsibius</taxon>
    </lineage>
</organism>
<evidence type="ECO:0000313" key="4">
    <source>
        <dbReference type="EMBL" id="OQV19325.1"/>
    </source>
</evidence>
<dbReference type="PROSITE" id="PS50128">
    <property type="entry name" value="SURP"/>
    <property type="match status" value="1"/>
</dbReference>
<feature type="region of interest" description="Disordered" evidence="2">
    <location>
        <begin position="71"/>
        <end position="99"/>
    </location>
</feature>
<protein>
    <recommendedName>
        <fullName evidence="3">SURP motif domain-containing protein</fullName>
    </recommendedName>
</protein>
<sequence length="378" mass="41607">MDGGAVPPGDTELRKIIETLAQYVAKNGTHFEDMVKNREMNNPQFFFLRGGDFNKYYEQCVAAERQRLGPQAAPLSNQQQQQQQQPNGAQGAGAPQVQGAPLQSAVQRAAAIAAALVQQQQQQIQQQQQQQIQQQQQQMQQFQAPSMSGSYPQQQNSFGQFGNDTPDSQNYSRQPFSYGGPPPGQPMMPPPPRFAPPGWQQPPPNPNGDYSQPPPHQQGFPPPGFAQGPPPPRLMFGHGMPPPGFPPGSNPRFGPPPSYQAGIPPPGMGFHPNFGGPPPGMPPQQHFQPPPMYADQQAPPKSEPPPPVEARPWYDLPAGLMLSLIRTEDTEYKSIDTKDLIIPPPQPITDKIMRAMDEFYSQPNNSQPRNAEGWEKLV</sequence>
<dbReference type="Pfam" id="PF25127">
    <property type="entry name" value="DUF7819"/>
    <property type="match status" value="1"/>
</dbReference>
<proteinExistence type="predicted"/>
<dbReference type="GO" id="GO:0003723">
    <property type="term" value="F:RNA binding"/>
    <property type="evidence" value="ECO:0007669"/>
    <property type="project" value="InterPro"/>
</dbReference>
<dbReference type="SMART" id="SM00648">
    <property type="entry name" value="SWAP"/>
    <property type="match status" value="1"/>
</dbReference>
<dbReference type="AlphaFoldDB" id="A0A1W0WVU6"/>
<feature type="compositionally biased region" description="Pro residues" evidence="2">
    <location>
        <begin position="180"/>
        <end position="233"/>
    </location>
</feature>
<feature type="coiled-coil region" evidence="1">
    <location>
        <begin position="110"/>
        <end position="138"/>
    </location>
</feature>
<accession>A0A1W0WVU6</accession>
<dbReference type="OrthoDB" id="21470at2759"/>
<dbReference type="Proteomes" id="UP000192578">
    <property type="component" value="Unassembled WGS sequence"/>
</dbReference>
<feature type="compositionally biased region" description="Pro residues" evidence="2">
    <location>
        <begin position="275"/>
        <end position="292"/>
    </location>
</feature>
<dbReference type="GO" id="GO:0006396">
    <property type="term" value="P:RNA processing"/>
    <property type="evidence" value="ECO:0007669"/>
    <property type="project" value="InterPro"/>
</dbReference>
<keyword evidence="5" id="KW-1185">Reference proteome</keyword>
<feature type="region of interest" description="Disordered" evidence="2">
    <location>
        <begin position="140"/>
        <end position="312"/>
    </location>
</feature>
<dbReference type="InterPro" id="IPR000061">
    <property type="entry name" value="Surp"/>
</dbReference>
<reference evidence="5" key="1">
    <citation type="submission" date="2017-01" db="EMBL/GenBank/DDBJ databases">
        <title>Comparative genomics of anhydrobiosis in the tardigrade Hypsibius dujardini.</title>
        <authorList>
            <person name="Yoshida Y."/>
            <person name="Koutsovoulos G."/>
            <person name="Laetsch D."/>
            <person name="Stevens L."/>
            <person name="Kumar S."/>
            <person name="Horikawa D."/>
            <person name="Ishino K."/>
            <person name="Komine S."/>
            <person name="Tomita M."/>
            <person name="Blaxter M."/>
            <person name="Arakawa K."/>
        </authorList>
    </citation>
    <scope>NUCLEOTIDE SEQUENCE [LARGE SCALE GENOMIC DNA]</scope>
    <source>
        <strain evidence="5">Z151</strain>
    </source>
</reference>
<gene>
    <name evidence="4" type="ORF">BV898_06562</name>
</gene>
<dbReference type="GO" id="GO:0048471">
    <property type="term" value="C:perinuclear region of cytoplasm"/>
    <property type="evidence" value="ECO:0007669"/>
    <property type="project" value="TreeGrafter"/>
</dbReference>
<dbReference type="PANTHER" id="PTHR12323:SF0">
    <property type="entry name" value="CALCIUM HOMEOSTASIS ENDOPLASMIC RETICULUM PROTEIN"/>
    <property type="match status" value="1"/>
</dbReference>
<evidence type="ECO:0000313" key="5">
    <source>
        <dbReference type="Proteomes" id="UP000192578"/>
    </source>
</evidence>
<feature type="compositionally biased region" description="Pro residues" evidence="2">
    <location>
        <begin position="240"/>
        <end position="267"/>
    </location>
</feature>
<evidence type="ECO:0000256" key="1">
    <source>
        <dbReference type="SAM" id="Coils"/>
    </source>
</evidence>
<dbReference type="SUPFAM" id="SSF109905">
    <property type="entry name" value="Surp module (SWAP domain)"/>
    <property type="match status" value="1"/>
</dbReference>
<dbReference type="InterPro" id="IPR056721">
    <property type="entry name" value="DUF7819"/>
</dbReference>
<dbReference type="EMBL" id="MTYJ01000040">
    <property type="protein sequence ID" value="OQV19325.1"/>
    <property type="molecule type" value="Genomic_DNA"/>
</dbReference>
<comment type="caution">
    <text evidence="4">The sequence shown here is derived from an EMBL/GenBank/DDBJ whole genome shotgun (WGS) entry which is preliminary data.</text>
</comment>
<dbReference type="Gene3D" id="1.10.10.790">
    <property type="entry name" value="Surp module"/>
    <property type="match status" value="1"/>
</dbReference>
<evidence type="ECO:0000256" key="2">
    <source>
        <dbReference type="SAM" id="MobiDB-lite"/>
    </source>
</evidence>
<keyword evidence="1" id="KW-0175">Coiled coil</keyword>
<dbReference type="Pfam" id="PF01805">
    <property type="entry name" value="Surp"/>
    <property type="match status" value="1"/>
</dbReference>
<feature type="compositionally biased region" description="Polar residues" evidence="2">
    <location>
        <begin position="145"/>
        <end position="175"/>
    </location>
</feature>